<feature type="signal peptide" evidence="3">
    <location>
        <begin position="1"/>
        <end position="20"/>
    </location>
</feature>
<feature type="compositionally biased region" description="Basic and acidic residues" evidence="1">
    <location>
        <begin position="54"/>
        <end position="73"/>
    </location>
</feature>
<accession>A0ABW2XXT2</accession>
<proteinExistence type="predicted"/>
<sequence>MRHGFVSMAVAVMLATTGLAAGCADGGGGPSAESPTSTRSLDRSGDRTASAPPERTRTPEERDTGTRTPESRPSETTVTRTVEPAPTEAVTERETRTATATATKTETEPALPAGASSQAPDESGTSSLVWLWLLFAAVVAGLIAWLVYTTRKRSAKEGSWNAKVTETCAQGAALRDAIRAAMLLGPGPETDARWIDLQHRTDDLNQRLYLLRGTAPTEEESLRVDDTLAALQALRLTMTAARSAEGGPLGRNRSIQADLQTFDYALGALRVGASV</sequence>
<dbReference type="EMBL" id="JBHTGP010000016">
    <property type="protein sequence ID" value="MFD0689066.1"/>
    <property type="molecule type" value="Genomic_DNA"/>
</dbReference>
<keyword evidence="2" id="KW-1133">Transmembrane helix</keyword>
<evidence type="ECO:0000313" key="5">
    <source>
        <dbReference type="Proteomes" id="UP001597063"/>
    </source>
</evidence>
<feature type="chain" id="PRO_5045063918" description="DUF4129 domain-containing protein" evidence="3">
    <location>
        <begin position="21"/>
        <end position="275"/>
    </location>
</feature>
<reference evidence="5" key="1">
    <citation type="journal article" date="2019" name="Int. J. Syst. Evol. Microbiol.">
        <title>The Global Catalogue of Microorganisms (GCM) 10K type strain sequencing project: providing services to taxonomists for standard genome sequencing and annotation.</title>
        <authorList>
            <consortium name="The Broad Institute Genomics Platform"/>
            <consortium name="The Broad Institute Genome Sequencing Center for Infectious Disease"/>
            <person name="Wu L."/>
            <person name="Ma J."/>
        </authorList>
    </citation>
    <scope>NUCLEOTIDE SEQUENCE [LARGE SCALE GENOMIC DNA]</scope>
    <source>
        <strain evidence="5">JCM 9371</strain>
    </source>
</reference>
<keyword evidence="2" id="KW-0812">Transmembrane</keyword>
<keyword evidence="5" id="KW-1185">Reference proteome</keyword>
<evidence type="ECO:0000256" key="3">
    <source>
        <dbReference type="SAM" id="SignalP"/>
    </source>
</evidence>
<name>A0ABW2XXT2_9ACTN</name>
<dbReference type="PROSITE" id="PS51257">
    <property type="entry name" value="PROKAR_LIPOPROTEIN"/>
    <property type="match status" value="1"/>
</dbReference>
<feature type="region of interest" description="Disordered" evidence="1">
    <location>
        <begin position="24"/>
        <end position="122"/>
    </location>
</feature>
<feature type="transmembrane region" description="Helical" evidence="2">
    <location>
        <begin position="129"/>
        <end position="148"/>
    </location>
</feature>
<dbReference type="Proteomes" id="UP001597063">
    <property type="component" value="Unassembled WGS sequence"/>
</dbReference>
<comment type="caution">
    <text evidence="4">The sequence shown here is derived from an EMBL/GenBank/DDBJ whole genome shotgun (WGS) entry which is preliminary data.</text>
</comment>
<keyword evidence="2" id="KW-0472">Membrane</keyword>
<evidence type="ECO:0000313" key="4">
    <source>
        <dbReference type="EMBL" id="MFD0689066.1"/>
    </source>
</evidence>
<organism evidence="4 5">
    <name type="scientific">Actinomadura fibrosa</name>
    <dbReference type="NCBI Taxonomy" id="111802"/>
    <lineage>
        <taxon>Bacteria</taxon>
        <taxon>Bacillati</taxon>
        <taxon>Actinomycetota</taxon>
        <taxon>Actinomycetes</taxon>
        <taxon>Streptosporangiales</taxon>
        <taxon>Thermomonosporaceae</taxon>
        <taxon>Actinomadura</taxon>
    </lineage>
</organism>
<protein>
    <recommendedName>
        <fullName evidence="6">DUF4129 domain-containing protein</fullName>
    </recommendedName>
</protein>
<dbReference type="RefSeq" id="WP_131761771.1">
    <property type="nucleotide sequence ID" value="NZ_CAACUY010000187.1"/>
</dbReference>
<gene>
    <name evidence="4" type="ORF">ACFQZM_31565</name>
</gene>
<keyword evidence="3" id="KW-0732">Signal</keyword>
<evidence type="ECO:0000256" key="1">
    <source>
        <dbReference type="SAM" id="MobiDB-lite"/>
    </source>
</evidence>
<feature type="compositionally biased region" description="Low complexity" evidence="1">
    <location>
        <begin position="97"/>
        <end position="110"/>
    </location>
</feature>
<evidence type="ECO:0000256" key="2">
    <source>
        <dbReference type="SAM" id="Phobius"/>
    </source>
</evidence>
<evidence type="ECO:0008006" key="6">
    <source>
        <dbReference type="Google" id="ProtNLM"/>
    </source>
</evidence>